<dbReference type="AlphaFoldDB" id="A0A1Z4JQL7"/>
<name>A0A1Z4JQL7_LEPBY</name>
<dbReference type="Proteomes" id="UP000217895">
    <property type="component" value="Chromosome"/>
</dbReference>
<dbReference type="EMBL" id="AP018203">
    <property type="protein sequence ID" value="BAY58938.1"/>
    <property type="molecule type" value="Genomic_DNA"/>
</dbReference>
<evidence type="ECO:0000313" key="2">
    <source>
        <dbReference type="Proteomes" id="UP000217895"/>
    </source>
</evidence>
<proteinExistence type="predicted"/>
<accession>A0A1Z4JQL7</accession>
<organism evidence="1 2">
    <name type="scientific">Leptolyngbya boryana NIES-2135</name>
    <dbReference type="NCBI Taxonomy" id="1973484"/>
    <lineage>
        <taxon>Bacteria</taxon>
        <taxon>Bacillati</taxon>
        <taxon>Cyanobacteriota</taxon>
        <taxon>Cyanophyceae</taxon>
        <taxon>Leptolyngbyales</taxon>
        <taxon>Leptolyngbyaceae</taxon>
        <taxon>Leptolyngbya group</taxon>
        <taxon>Leptolyngbya</taxon>
    </lineage>
</organism>
<sequence length="100" mass="11004">MTALNIATQIPNSIVTLEQLVAWGALTLSRMYPDKSVLESETVRELSVQTGIFTSAEETTQLLLRLSLKLDPAYITDTRKLWMSVDELGSGNIPASFTSN</sequence>
<keyword evidence="2" id="KW-1185">Reference proteome</keyword>
<protein>
    <submittedName>
        <fullName evidence="1">Uncharacterized protein</fullName>
    </submittedName>
</protein>
<gene>
    <name evidence="1" type="ORF">NIES2135_58130</name>
</gene>
<evidence type="ECO:0000313" key="1">
    <source>
        <dbReference type="EMBL" id="BAY58938.1"/>
    </source>
</evidence>
<reference evidence="1 2" key="1">
    <citation type="submission" date="2017-06" db="EMBL/GenBank/DDBJ databases">
        <title>Genome sequencing of cyanobaciteial culture collection at National Institute for Environmental Studies (NIES).</title>
        <authorList>
            <person name="Hirose Y."/>
            <person name="Shimura Y."/>
            <person name="Fujisawa T."/>
            <person name="Nakamura Y."/>
            <person name="Kawachi M."/>
        </authorList>
    </citation>
    <scope>NUCLEOTIDE SEQUENCE [LARGE SCALE GENOMIC DNA]</scope>
    <source>
        <strain evidence="1 2">NIES-2135</strain>
    </source>
</reference>